<dbReference type="AlphaFoldDB" id="A0A559SL78"/>
<dbReference type="EMBL" id="VISO01000003">
    <property type="protein sequence ID" value="TVZ63092.1"/>
    <property type="molecule type" value="Genomic_DNA"/>
</dbReference>
<name>A0A559SL78_9HYPH</name>
<gene>
    <name evidence="1" type="ORF">BCL32_3209</name>
</gene>
<reference evidence="1 2" key="1">
    <citation type="submission" date="2019-06" db="EMBL/GenBank/DDBJ databases">
        <title>Pac Bio to generate improved reference genome sequences for organisms with transposon mutant libraries (support for FEBA project).</title>
        <authorList>
            <person name="Blow M."/>
        </authorList>
    </citation>
    <scope>NUCLEOTIDE SEQUENCE [LARGE SCALE GENOMIC DNA]</scope>
    <source>
        <strain evidence="1 2">USDA 1844</strain>
    </source>
</reference>
<sequence>MSCVLIALEHLTNRKSDPTSDEEPLFWRLNLEAYIYGEVDLSEAAKILRIIPEKVDEVATSHRLTMAKTEGGLLCSAGLGIARFDLVD</sequence>
<protein>
    <submittedName>
        <fullName evidence="1">Uncharacterized protein</fullName>
    </submittedName>
</protein>
<evidence type="ECO:0000313" key="2">
    <source>
        <dbReference type="Proteomes" id="UP000319824"/>
    </source>
</evidence>
<organism evidence="1 2">
    <name type="scientific">Rhizobium mongolense USDA 1844</name>
    <dbReference type="NCBI Taxonomy" id="1079460"/>
    <lineage>
        <taxon>Bacteria</taxon>
        <taxon>Pseudomonadati</taxon>
        <taxon>Pseudomonadota</taxon>
        <taxon>Alphaproteobacteria</taxon>
        <taxon>Hyphomicrobiales</taxon>
        <taxon>Rhizobiaceae</taxon>
        <taxon>Rhizobium/Agrobacterium group</taxon>
        <taxon>Rhizobium</taxon>
    </lineage>
</organism>
<proteinExistence type="predicted"/>
<evidence type="ECO:0000313" key="1">
    <source>
        <dbReference type="EMBL" id="TVZ63092.1"/>
    </source>
</evidence>
<comment type="caution">
    <text evidence="1">The sequence shown here is derived from an EMBL/GenBank/DDBJ whole genome shotgun (WGS) entry which is preliminary data.</text>
</comment>
<accession>A0A559SL78</accession>
<dbReference type="Proteomes" id="UP000319824">
    <property type="component" value="Unassembled WGS sequence"/>
</dbReference>